<dbReference type="EMBL" id="JAHRHJ020000003">
    <property type="protein sequence ID" value="KAH9320943.1"/>
    <property type="molecule type" value="Genomic_DNA"/>
</dbReference>
<name>A0AA38LD87_TAXCH</name>
<accession>A0AA38LD87</accession>
<keyword evidence="3" id="KW-1185">Reference proteome</keyword>
<sequence>NHSYEECLDLYEHLSKKHKQENKGAGMVRIQRTMENQWMPKLELESEALQVRITTHAEVAHAKEALQQKPTITKEEVLHARYPDPSHQKEVYQETME</sequence>
<evidence type="ECO:0000256" key="1">
    <source>
        <dbReference type="SAM" id="MobiDB-lite"/>
    </source>
</evidence>
<feature type="non-terminal residue" evidence="2">
    <location>
        <position position="1"/>
    </location>
</feature>
<dbReference type="AlphaFoldDB" id="A0AA38LD87"/>
<feature type="non-terminal residue" evidence="2">
    <location>
        <position position="97"/>
    </location>
</feature>
<dbReference type="Proteomes" id="UP000824469">
    <property type="component" value="Unassembled WGS sequence"/>
</dbReference>
<proteinExistence type="predicted"/>
<gene>
    <name evidence="2" type="ORF">KI387_015582</name>
</gene>
<reference evidence="2 3" key="1">
    <citation type="journal article" date="2021" name="Nat. Plants">
        <title>The Taxus genome provides insights into paclitaxel biosynthesis.</title>
        <authorList>
            <person name="Xiong X."/>
            <person name="Gou J."/>
            <person name="Liao Q."/>
            <person name="Li Y."/>
            <person name="Zhou Q."/>
            <person name="Bi G."/>
            <person name="Li C."/>
            <person name="Du R."/>
            <person name="Wang X."/>
            <person name="Sun T."/>
            <person name="Guo L."/>
            <person name="Liang H."/>
            <person name="Lu P."/>
            <person name="Wu Y."/>
            <person name="Zhang Z."/>
            <person name="Ro D.K."/>
            <person name="Shang Y."/>
            <person name="Huang S."/>
            <person name="Yan J."/>
        </authorList>
    </citation>
    <scope>NUCLEOTIDE SEQUENCE [LARGE SCALE GENOMIC DNA]</scope>
    <source>
        <strain evidence="2">Ta-2019</strain>
    </source>
</reference>
<feature type="region of interest" description="Disordered" evidence="1">
    <location>
        <begin position="70"/>
        <end position="97"/>
    </location>
</feature>
<protein>
    <submittedName>
        <fullName evidence="2">Uncharacterized protein</fullName>
    </submittedName>
</protein>
<evidence type="ECO:0000313" key="2">
    <source>
        <dbReference type="EMBL" id="KAH9320943.1"/>
    </source>
</evidence>
<organism evidence="2 3">
    <name type="scientific">Taxus chinensis</name>
    <name type="common">Chinese yew</name>
    <name type="synonym">Taxus wallichiana var. chinensis</name>
    <dbReference type="NCBI Taxonomy" id="29808"/>
    <lineage>
        <taxon>Eukaryota</taxon>
        <taxon>Viridiplantae</taxon>
        <taxon>Streptophyta</taxon>
        <taxon>Embryophyta</taxon>
        <taxon>Tracheophyta</taxon>
        <taxon>Spermatophyta</taxon>
        <taxon>Pinopsida</taxon>
        <taxon>Pinidae</taxon>
        <taxon>Conifers II</taxon>
        <taxon>Cupressales</taxon>
        <taxon>Taxaceae</taxon>
        <taxon>Taxus</taxon>
    </lineage>
</organism>
<comment type="caution">
    <text evidence="2">The sequence shown here is derived from an EMBL/GenBank/DDBJ whole genome shotgun (WGS) entry which is preliminary data.</text>
</comment>
<evidence type="ECO:0000313" key="3">
    <source>
        <dbReference type="Proteomes" id="UP000824469"/>
    </source>
</evidence>